<comment type="caution">
    <text evidence="2">The sequence shown here is derived from an EMBL/GenBank/DDBJ whole genome shotgun (WGS) entry which is preliminary data.</text>
</comment>
<organism evidence="2 3">
    <name type="scientific">Companilactobacillus bobalius DSM 19674</name>
    <dbReference type="NCBI Taxonomy" id="1423788"/>
    <lineage>
        <taxon>Bacteria</taxon>
        <taxon>Bacillati</taxon>
        <taxon>Bacillota</taxon>
        <taxon>Bacilli</taxon>
        <taxon>Lactobacillales</taxon>
        <taxon>Lactobacillaceae</taxon>
        <taxon>Companilactobacillus</taxon>
        <taxon>Companilactobacillus bobalius</taxon>
    </lineage>
</organism>
<evidence type="ECO:0000313" key="3">
    <source>
        <dbReference type="Proteomes" id="UP000051515"/>
    </source>
</evidence>
<sequence length="597" mass="66634">MFYDFLILTLKFGMLSFLPMILAIVFDKKHTVFYAGLQLIIFLIQYLYVFIFLPGAYLYNVIFYNLINLLLCTTIFGILFLIFSSSKFSVRSAHGGSSLNLKYIAKPGFGIILALVIVVALGTIVNMRPFAKAIAKTTNVQQSQQVKDAPMPVISSSKKEVPVVNSNKTVSSQLQNSLSNVKNSNVYSLNHLRVQFYHGKLVYIAPLDFEGDFFRYVHYKKVPGYFIVDATSKNSHPKFVKKDMAYTPSAYFGHDVNRRIYSAIKGSNLVLTGGDAQLEIDEKGKPYYVKTLYKTYGITRSPNYKKTWLGMVDAETGKTRIIEQKNAPKWLDVTFDPGIASSKVESFSSDRNGWWNAHGIGGSRTGVMEAVDNVGTEGVNKEFTPISYKGQVYYFASMTSKNKKQTSVLGYIYVNARNGKTYFYREKEDAMTPNRAKSLAENRMKQTQWKASMPLLYRIDGKPTWIVSMIDSNGAFMSYVYLLANGNGTQSTVSVGNDAKTTLTKYRALVSNGLTTASSSNTSVERVFSGTVKRAVIDSDNIIFLLNNSDKIFYASSKNDPKNVFVRDGDKVKFSGSVSENTVNISSSVVISGLDDK</sequence>
<name>A0A0R1KNT4_9LACO</name>
<accession>A0A0R1KNT4</accession>
<dbReference type="PATRIC" id="fig|1423788.3.peg.123"/>
<keyword evidence="1" id="KW-0812">Transmembrane</keyword>
<feature type="transmembrane region" description="Helical" evidence="1">
    <location>
        <begin position="33"/>
        <end position="56"/>
    </location>
</feature>
<keyword evidence="1" id="KW-0472">Membrane</keyword>
<keyword evidence="1" id="KW-1133">Transmembrane helix</keyword>
<feature type="transmembrane region" description="Helical" evidence="1">
    <location>
        <begin position="104"/>
        <end position="125"/>
    </location>
</feature>
<gene>
    <name evidence="2" type="ORF">FC78_GL000117</name>
</gene>
<feature type="transmembrane region" description="Helical" evidence="1">
    <location>
        <begin position="6"/>
        <end position="26"/>
    </location>
</feature>
<protein>
    <submittedName>
        <fullName evidence="2">Uncharacterized protein</fullName>
    </submittedName>
</protein>
<dbReference type="OrthoDB" id="3169575at2"/>
<dbReference type="AlphaFoldDB" id="A0A0R1KNT4"/>
<keyword evidence="3" id="KW-1185">Reference proteome</keyword>
<reference evidence="2 3" key="1">
    <citation type="journal article" date="2015" name="Genome Announc.">
        <title>Expanding the biotechnology potential of lactobacilli through comparative genomics of 213 strains and associated genera.</title>
        <authorList>
            <person name="Sun Z."/>
            <person name="Harris H.M."/>
            <person name="McCann A."/>
            <person name="Guo C."/>
            <person name="Argimon S."/>
            <person name="Zhang W."/>
            <person name="Yang X."/>
            <person name="Jeffery I.B."/>
            <person name="Cooney J.C."/>
            <person name="Kagawa T.F."/>
            <person name="Liu W."/>
            <person name="Song Y."/>
            <person name="Salvetti E."/>
            <person name="Wrobel A."/>
            <person name="Rasinkangas P."/>
            <person name="Parkhill J."/>
            <person name="Rea M.C."/>
            <person name="O'Sullivan O."/>
            <person name="Ritari J."/>
            <person name="Douillard F.P."/>
            <person name="Paul Ross R."/>
            <person name="Yang R."/>
            <person name="Briner A.E."/>
            <person name="Felis G.E."/>
            <person name="de Vos W.M."/>
            <person name="Barrangou R."/>
            <person name="Klaenhammer T.R."/>
            <person name="Caufield P.W."/>
            <person name="Cui Y."/>
            <person name="Zhang H."/>
            <person name="O'Toole P.W."/>
        </authorList>
    </citation>
    <scope>NUCLEOTIDE SEQUENCE [LARGE SCALE GENOMIC DNA]</scope>
    <source>
        <strain evidence="2 3">DSM 19674</strain>
    </source>
</reference>
<feature type="transmembrane region" description="Helical" evidence="1">
    <location>
        <begin position="62"/>
        <end position="83"/>
    </location>
</feature>
<evidence type="ECO:0000313" key="2">
    <source>
        <dbReference type="EMBL" id="KRK81818.1"/>
    </source>
</evidence>
<evidence type="ECO:0000256" key="1">
    <source>
        <dbReference type="SAM" id="Phobius"/>
    </source>
</evidence>
<dbReference type="RefSeq" id="WP_056954202.1">
    <property type="nucleotide sequence ID" value="NZ_AZDY01000041.1"/>
</dbReference>
<dbReference type="STRING" id="1423788.FC78_GL000117"/>
<dbReference type="EMBL" id="AZDY01000041">
    <property type="protein sequence ID" value="KRK81818.1"/>
    <property type="molecule type" value="Genomic_DNA"/>
</dbReference>
<dbReference type="Proteomes" id="UP000051515">
    <property type="component" value="Unassembled WGS sequence"/>
</dbReference>
<proteinExistence type="predicted"/>